<gene>
    <name evidence="4" type="ORF">HAX54_040853</name>
</gene>
<dbReference type="PANTHER" id="PTHR13681:SF24">
    <property type="entry name" value="TUDOR DOMAIN-CONTAINING PROTEIN 3"/>
    <property type="match status" value="1"/>
</dbReference>
<organism evidence="4 5">
    <name type="scientific">Datura stramonium</name>
    <name type="common">Jimsonweed</name>
    <name type="synonym">Common thornapple</name>
    <dbReference type="NCBI Taxonomy" id="4076"/>
    <lineage>
        <taxon>Eukaryota</taxon>
        <taxon>Viridiplantae</taxon>
        <taxon>Streptophyta</taxon>
        <taxon>Embryophyta</taxon>
        <taxon>Tracheophyta</taxon>
        <taxon>Spermatophyta</taxon>
        <taxon>Magnoliopsida</taxon>
        <taxon>eudicotyledons</taxon>
        <taxon>Gunneridae</taxon>
        <taxon>Pentapetalae</taxon>
        <taxon>asterids</taxon>
        <taxon>lamiids</taxon>
        <taxon>Solanales</taxon>
        <taxon>Solanaceae</taxon>
        <taxon>Solanoideae</taxon>
        <taxon>Datureae</taxon>
        <taxon>Datura</taxon>
    </lineage>
</organism>
<evidence type="ECO:0000256" key="3">
    <source>
        <dbReference type="SAM" id="MobiDB-lite"/>
    </source>
</evidence>
<reference evidence="4 5" key="1">
    <citation type="journal article" date="2021" name="BMC Genomics">
        <title>Datura genome reveals duplications of psychoactive alkaloid biosynthetic genes and high mutation rate following tissue culture.</title>
        <authorList>
            <person name="Rajewski A."/>
            <person name="Carter-House D."/>
            <person name="Stajich J."/>
            <person name="Litt A."/>
        </authorList>
    </citation>
    <scope>NUCLEOTIDE SEQUENCE [LARGE SCALE GENOMIC DNA]</scope>
    <source>
        <strain evidence="4">AR-01</strain>
    </source>
</reference>
<dbReference type="PANTHER" id="PTHR13681">
    <property type="entry name" value="SURVIVAL OF MOTOR NEURON-RELATED-SPLICING FACTOR 30-RELATED"/>
    <property type="match status" value="1"/>
</dbReference>
<protein>
    <submittedName>
        <fullName evidence="4">Uncharacterized protein</fullName>
    </submittedName>
</protein>
<name>A0ABS8SKM8_DATST</name>
<accession>A0ABS8SKM8</accession>
<evidence type="ECO:0000256" key="1">
    <source>
        <dbReference type="ARBA" id="ARBA00004123"/>
    </source>
</evidence>
<evidence type="ECO:0000313" key="4">
    <source>
        <dbReference type="EMBL" id="MCD7459396.1"/>
    </source>
</evidence>
<comment type="caution">
    <text evidence="4">The sequence shown here is derived from an EMBL/GenBank/DDBJ whole genome shotgun (WGS) entry which is preliminary data.</text>
</comment>
<sequence length="138" mass="16030">MIQDREHGNELKPPAHIERNEEKPSTSESRPKEVAEAIPVQNQAAAQKLLQKMSQPPRGGQCSRGQRHRGRGREEESHLLTLEEWERRKTGANLSATHDFPDVSQDENLARQLQQQLDFSRFFTNNKIVQQLWQRILE</sequence>
<dbReference type="Proteomes" id="UP000823775">
    <property type="component" value="Unassembled WGS sequence"/>
</dbReference>
<comment type="subcellular location">
    <subcellularLocation>
        <location evidence="1">Nucleus</location>
    </subcellularLocation>
</comment>
<feature type="region of interest" description="Disordered" evidence="3">
    <location>
        <begin position="1"/>
        <end position="81"/>
    </location>
</feature>
<evidence type="ECO:0000256" key="2">
    <source>
        <dbReference type="ARBA" id="ARBA00023242"/>
    </source>
</evidence>
<feature type="compositionally biased region" description="Basic and acidic residues" evidence="3">
    <location>
        <begin position="1"/>
        <end position="35"/>
    </location>
</feature>
<feature type="compositionally biased region" description="Low complexity" evidence="3">
    <location>
        <begin position="43"/>
        <end position="64"/>
    </location>
</feature>
<proteinExistence type="predicted"/>
<evidence type="ECO:0000313" key="5">
    <source>
        <dbReference type="Proteomes" id="UP000823775"/>
    </source>
</evidence>
<dbReference type="EMBL" id="JACEIK010000583">
    <property type="protein sequence ID" value="MCD7459396.1"/>
    <property type="molecule type" value="Genomic_DNA"/>
</dbReference>
<keyword evidence="2" id="KW-0539">Nucleus</keyword>
<keyword evidence="5" id="KW-1185">Reference proteome</keyword>